<comment type="caution">
    <text evidence="3">The sequence shown here is derived from an EMBL/GenBank/DDBJ whole genome shotgun (WGS) entry which is preliminary data.</text>
</comment>
<feature type="compositionally biased region" description="Polar residues" evidence="1">
    <location>
        <begin position="52"/>
        <end position="62"/>
    </location>
</feature>
<feature type="domain" description="PiggyBac transposable element-derived protein" evidence="2">
    <location>
        <begin position="223"/>
        <end position="438"/>
    </location>
</feature>
<evidence type="ECO:0000313" key="3">
    <source>
        <dbReference type="EMBL" id="CAH2088690.1"/>
    </source>
</evidence>
<dbReference type="EMBL" id="CAKOGL010000007">
    <property type="protein sequence ID" value="CAH2088690.1"/>
    <property type="molecule type" value="Genomic_DNA"/>
</dbReference>
<feature type="region of interest" description="Disordered" evidence="1">
    <location>
        <begin position="29"/>
        <end position="97"/>
    </location>
</feature>
<organism evidence="3 4">
    <name type="scientific">Euphydryas editha</name>
    <name type="common">Edith's checkerspot</name>
    <dbReference type="NCBI Taxonomy" id="104508"/>
    <lineage>
        <taxon>Eukaryota</taxon>
        <taxon>Metazoa</taxon>
        <taxon>Ecdysozoa</taxon>
        <taxon>Arthropoda</taxon>
        <taxon>Hexapoda</taxon>
        <taxon>Insecta</taxon>
        <taxon>Pterygota</taxon>
        <taxon>Neoptera</taxon>
        <taxon>Endopterygota</taxon>
        <taxon>Lepidoptera</taxon>
        <taxon>Glossata</taxon>
        <taxon>Ditrysia</taxon>
        <taxon>Papilionoidea</taxon>
        <taxon>Nymphalidae</taxon>
        <taxon>Nymphalinae</taxon>
        <taxon>Euphydryas</taxon>
    </lineage>
</organism>
<dbReference type="AlphaFoldDB" id="A0AAU9TNE9"/>
<dbReference type="Pfam" id="PF13843">
    <property type="entry name" value="DDE_Tnp_1_7"/>
    <property type="match status" value="1"/>
</dbReference>
<evidence type="ECO:0000313" key="4">
    <source>
        <dbReference type="Proteomes" id="UP001153954"/>
    </source>
</evidence>
<feature type="compositionally biased region" description="Low complexity" evidence="1">
    <location>
        <begin position="128"/>
        <end position="139"/>
    </location>
</feature>
<protein>
    <recommendedName>
        <fullName evidence="2">PiggyBac transposable element-derived protein domain-containing protein</fullName>
    </recommendedName>
</protein>
<feature type="compositionally biased region" description="Basic and acidic residues" evidence="1">
    <location>
        <begin position="29"/>
        <end position="47"/>
    </location>
</feature>
<dbReference type="InterPro" id="IPR029526">
    <property type="entry name" value="PGBD"/>
</dbReference>
<dbReference type="Proteomes" id="UP001153954">
    <property type="component" value="Unassembled WGS sequence"/>
</dbReference>
<evidence type="ECO:0000256" key="1">
    <source>
        <dbReference type="SAM" id="MobiDB-lite"/>
    </source>
</evidence>
<evidence type="ECO:0000259" key="2">
    <source>
        <dbReference type="Pfam" id="PF13843"/>
    </source>
</evidence>
<feature type="region of interest" description="Disordered" evidence="1">
    <location>
        <begin position="128"/>
        <end position="160"/>
    </location>
</feature>
<name>A0AAU9TNE9_EUPED</name>
<gene>
    <name evidence="3" type="ORF">EEDITHA_LOCUS4829</name>
</gene>
<sequence>MSSKHWSRLLHKHAAHFRTQKIIALVPKEHAPSETSDKTSSDDEQHSLHPSFASSPAPSVDSSLERMHLLSSDDDTNCDTDEMQNDTNQEEENQSPLEDVPLTPIFQQICPLSPKFPAYDNIPSLSSIPSLASINPSPSTSDRTPLGRKTRSKKMPTAPVAKKPRRIPKFVLTYKWKKAIFRHRASIDENDVTNIQLSEEIANKTTVEEHDATSNQPDKEAAIDYFFKFFSPDIITEITEQTNIYSVQLTGKSIQLTENELQDFLAIHILMGIVQMPSYVDYWGNCFRFEQIADIMPLKRYQQIRRFLHFVDNNLEDSDRYYKVRNISEMIRRNCLQHESENTFSIDEMMIAYKGRKAGNRKQYVKDKPNKWGFKNYVRAGVSGMIYDFIFYGGADTFRYHRFTDDEVSLGFGAQIVIALCQSIKSKPAVIFCDNFFLRQNCFIY</sequence>
<dbReference type="PANTHER" id="PTHR47272">
    <property type="entry name" value="DDE_TNP_1_7 DOMAIN-CONTAINING PROTEIN"/>
    <property type="match status" value="1"/>
</dbReference>
<accession>A0AAU9TNE9</accession>
<reference evidence="3" key="1">
    <citation type="submission" date="2022-03" db="EMBL/GenBank/DDBJ databases">
        <authorList>
            <person name="Tunstrom K."/>
        </authorList>
    </citation>
    <scope>NUCLEOTIDE SEQUENCE</scope>
</reference>
<dbReference type="PANTHER" id="PTHR47272:SF1">
    <property type="entry name" value="PIGGYBAC TRANSPOSABLE ELEMENT-DERIVED PROTEIN 3-LIKE"/>
    <property type="match status" value="1"/>
</dbReference>
<proteinExistence type="predicted"/>
<keyword evidence="4" id="KW-1185">Reference proteome</keyword>
<feature type="compositionally biased region" description="Acidic residues" evidence="1">
    <location>
        <begin position="72"/>
        <end position="93"/>
    </location>
</feature>